<protein>
    <submittedName>
        <fullName evidence="4">USP domain-containing protein</fullName>
    </submittedName>
</protein>
<feature type="compositionally biased region" description="Basic residues" evidence="1">
    <location>
        <begin position="351"/>
        <end position="360"/>
    </location>
</feature>
<dbReference type="Proteomes" id="UP000035642">
    <property type="component" value="Unassembled WGS sequence"/>
</dbReference>
<sequence>LQDDEEQYELSAAIFHIGSYANRGHYTVMAKGFDNRYYYFDDISVRRVHSMTMVTIFSSYMLFYSRTGPQKRVPVTGNSSIVRSKTSSSSGKICSKRGRNTVVSLKTSLDKPKARIPSSFSPRKDVIKATEPCFPTGNRSSVKSSPSSIAKAEESSTNDSSGDPALKSITTDNILRNLSFKSAGHEVKNLSEVTQNSSSFPICDDDHYDVGMNTTMEGNENIWNSSSHGEKTFKPGESGTTDSSHSTGLNISFCESKFGKLDFNNSDHVNNNVGSGCSNTRSRAFNEGEDDIGRRDSKDVNQAKLCLQQLCGDSDMEKHGKGFAKDHQVRSKHSTEAFHNQNSDELSGQMSRRRRAQVKL</sequence>
<proteinExistence type="predicted"/>
<evidence type="ECO:0000313" key="3">
    <source>
        <dbReference type="Proteomes" id="UP000035642"/>
    </source>
</evidence>
<dbReference type="WBParaSite" id="ACAC_0000480101-mRNA-1">
    <property type="protein sequence ID" value="ACAC_0000480101-mRNA-1"/>
    <property type="gene ID" value="ACAC_0000480101"/>
</dbReference>
<dbReference type="InterPro" id="IPR001394">
    <property type="entry name" value="Peptidase_C19_UCH"/>
</dbReference>
<feature type="region of interest" description="Disordered" evidence="1">
    <location>
        <begin position="221"/>
        <end position="246"/>
    </location>
</feature>
<dbReference type="SUPFAM" id="SSF54001">
    <property type="entry name" value="Cysteine proteinases"/>
    <property type="match status" value="1"/>
</dbReference>
<feature type="region of interest" description="Disordered" evidence="1">
    <location>
        <begin position="74"/>
        <end position="94"/>
    </location>
</feature>
<dbReference type="AlphaFoldDB" id="A0A0K0D406"/>
<feature type="compositionally biased region" description="Low complexity" evidence="1">
    <location>
        <begin position="79"/>
        <end position="93"/>
    </location>
</feature>
<feature type="region of interest" description="Disordered" evidence="1">
    <location>
        <begin position="127"/>
        <end position="168"/>
    </location>
</feature>
<dbReference type="InterPro" id="IPR038765">
    <property type="entry name" value="Papain-like_cys_pep_sf"/>
</dbReference>
<dbReference type="GO" id="GO:0016579">
    <property type="term" value="P:protein deubiquitination"/>
    <property type="evidence" value="ECO:0007669"/>
    <property type="project" value="InterPro"/>
</dbReference>
<dbReference type="Gene3D" id="3.90.70.10">
    <property type="entry name" value="Cysteine proteinases"/>
    <property type="match status" value="1"/>
</dbReference>
<name>A0A0K0D406_ANGCA</name>
<accession>A0A0K0D406</accession>
<evidence type="ECO:0000256" key="1">
    <source>
        <dbReference type="SAM" id="MobiDB-lite"/>
    </source>
</evidence>
<organism evidence="3 4">
    <name type="scientific">Angiostrongylus cantonensis</name>
    <name type="common">Rat lungworm</name>
    <dbReference type="NCBI Taxonomy" id="6313"/>
    <lineage>
        <taxon>Eukaryota</taxon>
        <taxon>Metazoa</taxon>
        <taxon>Ecdysozoa</taxon>
        <taxon>Nematoda</taxon>
        <taxon>Chromadorea</taxon>
        <taxon>Rhabditida</taxon>
        <taxon>Rhabditina</taxon>
        <taxon>Rhabditomorpha</taxon>
        <taxon>Strongyloidea</taxon>
        <taxon>Metastrongylidae</taxon>
        <taxon>Angiostrongylus</taxon>
    </lineage>
</organism>
<dbReference type="PROSITE" id="PS50235">
    <property type="entry name" value="USP_3"/>
    <property type="match status" value="1"/>
</dbReference>
<reference evidence="3" key="1">
    <citation type="submission" date="2012-09" db="EMBL/GenBank/DDBJ databases">
        <authorList>
            <person name="Martin A.A."/>
        </authorList>
    </citation>
    <scope>NUCLEOTIDE SEQUENCE</scope>
</reference>
<evidence type="ECO:0000313" key="4">
    <source>
        <dbReference type="WBParaSite" id="ACAC_0000480101-mRNA-1"/>
    </source>
</evidence>
<feature type="region of interest" description="Disordered" evidence="1">
    <location>
        <begin position="322"/>
        <end position="360"/>
    </location>
</feature>
<dbReference type="Pfam" id="PF00443">
    <property type="entry name" value="UCH"/>
    <property type="match status" value="1"/>
</dbReference>
<keyword evidence="3" id="KW-1185">Reference proteome</keyword>
<feature type="domain" description="USP" evidence="2">
    <location>
        <begin position="1"/>
        <end position="67"/>
    </location>
</feature>
<reference evidence="4" key="2">
    <citation type="submission" date="2017-02" db="UniProtKB">
        <authorList>
            <consortium name="WormBaseParasite"/>
        </authorList>
    </citation>
    <scope>IDENTIFICATION</scope>
</reference>
<dbReference type="GO" id="GO:0004843">
    <property type="term" value="F:cysteine-type deubiquitinase activity"/>
    <property type="evidence" value="ECO:0007669"/>
    <property type="project" value="InterPro"/>
</dbReference>
<evidence type="ECO:0000259" key="2">
    <source>
        <dbReference type="PROSITE" id="PS50235"/>
    </source>
</evidence>
<feature type="compositionally biased region" description="Basic and acidic residues" evidence="1">
    <location>
        <begin position="322"/>
        <end position="336"/>
    </location>
</feature>
<dbReference type="InterPro" id="IPR028889">
    <property type="entry name" value="USP"/>
</dbReference>
<dbReference type="CDD" id="cd02257">
    <property type="entry name" value="Peptidase_C19"/>
    <property type="match status" value="1"/>
</dbReference>
<feature type="compositionally biased region" description="Polar residues" evidence="1">
    <location>
        <begin position="337"/>
        <end position="350"/>
    </location>
</feature>